<evidence type="ECO:0000313" key="2">
    <source>
        <dbReference type="Proteomes" id="UP001268256"/>
    </source>
</evidence>
<evidence type="ECO:0000313" key="1">
    <source>
        <dbReference type="EMBL" id="MDS3861034.1"/>
    </source>
</evidence>
<dbReference type="EMBL" id="JAVMIP010000008">
    <property type="protein sequence ID" value="MDS3861034.1"/>
    <property type="molecule type" value="Genomic_DNA"/>
</dbReference>
<keyword evidence="2" id="KW-1185">Reference proteome</keyword>
<gene>
    <name evidence="1" type="ORF">RIF25_09455</name>
</gene>
<organism evidence="1 2">
    <name type="scientific">Pseudocalidococcus azoricus BACA0444</name>
    <dbReference type="NCBI Taxonomy" id="2918990"/>
    <lineage>
        <taxon>Bacteria</taxon>
        <taxon>Bacillati</taxon>
        <taxon>Cyanobacteriota</taxon>
        <taxon>Cyanophyceae</taxon>
        <taxon>Acaryochloridales</taxon>
        <taxon>Thermosynechococcaceae</taxon>
        <taxon>Pseudocalidococcus</taxon>
        <taxon>Pseudocalidococcus azoricus</taxon>
    </lineage>
</organism>
<dbReference type="AlphaFoldDB" id="A0AAE4FRP0"/>
<protein>
    <submittedName>
        <fullName evidence="1">Uncharacterized protein</fullName>
    </submittedName>
</protein>
<dbReference type="RefSeq" id="WP_322878292.1">
    <property type="nucleotide sequence ID" value="NZ_JAVMIP010000008.1"/>
</dbReference>
<reference evidence="2" key="1">
    <citation type="submission" date="2023-07" db="EMBL/GenBank/DDBJ databases">
        <authorList>
            <person name="Luz R."/>
            <person name="Cordeiro R."/>
            <person name="Fonseca A."/>
            <person name="Goncalves V."/>
        </authorList>
    </citation>
    <scope>NUCLEOTIDE SEQUENCE [LARGE SCALE GENOMIC DNA]</scope>
    <source>
        <strain evidence="2">BACA0444</strain>
    </source>
</reference>
<dbReference type="Proteomes" id="UP001268256">
    <property type="component" value="Unassembled WGS sequence"/>
</dbReference>
<sequence length="115" mass="13331">MSAIEFQDLIHFTNYGLKLNFGPIIAVFELSGQFVLQHWQAQPKGLRHFGYFSFQDGNHSYHTIPFNLCSVEVCPEPIQIDEKVYKTVPTAVNLFRNSQLIKDGEQWKVMKLNEL</sequence>
<comment type="caution">
    <text evidence="1">The sequence shown here is derived from an EMBL/GenBank/DDBJ whole genome shotgun (WGS) entry which is preliminary data.</text>
</comment>
<accession>A0AAE4FRP0</accession>
<proteinExistence type="predicted"/>
<name>A0AAE4FRP0_9CYAN</name>